<evidence type="ECO:0000259" key="3">
    <source>
        <dbReference type="Pfam" id="PF20684"/>
    </source>
</evidence>
<dbReference type="OrthoDB" id="3918601at2759"/>
<keyword evidence="2" id="KW-1133">Transmembrane helix</keyword>
<feature type="transmembrane region" description="Helical" evidence="2">
    <location>
        <begin position="56"/>
        <end position="80"/>
    </location>
</feature>
<evidence type="ECO:0000256" key="1">
    <source>
        <dbReference type="SAM" id="MobiDB-lite"/>
    </source>
</evidence>
<evidence type="ECO:0000313" key="4">
    <source>
        <dbReference type="EMBL" id="KAH6869529.1"/>
    </source>
</evidence>
<feature type="region of interest" description="Disordered" evidence="1">
    <location>
        <begin position="378"/>
        <end position="403"/>
    </location>
</feature>
<feature type="transmembrane region" description="Helical" evidence="2">
    <location>
        <begin position="210"/>
        <end position="231"/>
    </location>
</feature>
<feature type="transmembrane region" description="Helical" evidence="2">
    <location>
        <begin position="251"/>
        <end position="270"/>
    </location>
</feature>
<dbReference type="Pfam" id="PF20684">
    <property type="entry name" value="Fung_rhodopsin"/>
    <property type="match status" value="1"/>
</dbReference>
<gene>
    <name evidence="4" type="ORF">B0T10DRAFT_501482</name>
</gene>
<protein>
    <recommendedName>
        <fullName evidence="3">Rhodopsin domain-containing protein</fullName>
    </recommendedName>
</protein>
<dbReference type="Proteomes" id="UP000777438">
    <property type="component" value="Unassembled WGS sequence"/>
</dbReference>
<dbReference type="AlphaFoldDB" id="A0A9P8VQD8"/>
<feature type="transmembrane region" description="Helical" evidence="2">
    <location>
        <begin position="100"/>
        <end position="121"/>
    </location>
</feature>
<sequence length="403" mass="44163">MSTNSEAAPPFYLFTDDNHSALVVVASLVFLIYAVLGMLTKLLIRLNITSLKDYDFTLLAGLFLYFVQTACIIAACRNGLGQHRDAISEADFLRFSKLIYAARILSLFVAGCTKISLCLLIRQIDNQGRLNMANLALGGIVLVWVATGFFATIFQCPLPSPWVANSNDECPNYGPIFLYNGIMDILTDLALCVLPVAMMWHVQTTLRRKIIVMSLFGTRIIVPIVTIPSLSNANYLFRDYSDPTWLTLSSTIWFQVSLGLSVLTVCIPSLKGVIDSLLGSTSVAAIQMPYELKDSGGRSGLQPTMLGDSSSSKQASRDVSRPGMLNSKGKSPENSTWYPEREVRAKHGGGGSLSGSESVRKLTEGVIVVRDEFEISYDDRRASTSRAGSRESADAGYRRVEHI</sequence>
<name>A0A9P8VQD8_9HYPO</name>
<dbReference type="EMBL" id="JAGPYM010000070">
    <property type="protein sequence ID" value="KAH6869529.1"/>
    <property type="molecule type" value="Genomic_DNA"/>
</dbReference>
<reference evidence="4 5" key="1">
    <citation type="journal article" date="2021" name="Nat. Commun.">
        <title>Genetic determinants of endophytism in the Arabidopsis root mycobiome.</title>
        <authorList>
            <person name="Mesny F."/>
            <person name="Miyauchi S."/>
            <person name="Thiergart T."/>
            <person name="Pickel B."/>
            <person name="Atanasova L."/>
            <person name="Karlsson M."/>
            <person name="Huettel B."/>
            <person name="Barry K.W."/>
            <person name="Haridas S."/>
            <person name="Chen C."/>
            <person name="Bauer D."/>
            <person name="Andreopoulos W."/>
            <person name="Pangilinan J."/>
            <person name="LaButti K."/>
            <person name="Riley R."/>
            <person name="Lipzen A."/>
            <person name="Clum A."/>
            <person name="Drula E."/>
            <person name="Henrissat B."/>
            <person name="Kohler A."/>
            <person name="Grigoriev I.V."/>
            <person name="Martin F.M."/>
            <person name="Hacquard S."/>
        </authorList>
    </citation>
    <scope>NUCLEOTIDE SEQUENCE [LARGE SCALE GENOMIC DNA]</scope>
    <source>
        <strain evidence="4 5">MPI-CAGE-CH-0241</strain>
    </source>
</reference>
<dbReference type="InterPro" id="IPR049326">
    <property type="entry name" value="Rhodopsin_dom_fungi"/>
</dbReference>
<organism evidence="4 5">
    <name type="scientific">Thelonectria olida</name>
    <dbReference type="NCBI Taxonomy" id="1576542"/>
    <lineage>
        <taxon>Eukaryota</taxon>
        <taxon>Fungi</taxon>
        <taxon>Dikarya</taxon>
        <taxon>Ascomycota</taxon>
        <taxon>Pezizomycotina</taxon>
        <taxon>Sordariomycetes</taxon>
        <taxon>Hypocreomycetidae</taxon>
        <taxon>Hypocreales</taxon>
        <taxon>Nectriaceae</taxon>
        <taxon>Thelonectria</taxon>
    </lineage>
</organism>
<accession>A0A9P8VQD8</accession>
<dbReference type="PANTHER" id="PTHR38794:SF1">
    <property type="entry name" value="INTEGRAL MEMBRANE PROTEIN"/>
    <property type="match status" value="1"/>
</dbReference>
<evidence type="ECO:0000313" key="5">
    <source>
        <dbReference type="Proteomes" id="UP000777438"/>
    </source>
</evidence>
<dbReference type="PANTHER" id="PTHR38794">
    <property type="entry name" value="INTEGRAL MEMBRANE PROTEIN"/>
    <property type="match status" value="1"/>
</dbReference>
<feature type="transmembrane region" description="Helical" evidence="2">
    <location>
        <begin position="133"/>
        <end position="156"/>
    </location>
</feature>
<feature type="region of interest" description="Disordered" evidence="1">
    <location>
        <begin position="295"/>
        <end position="339"/>
    </location>
</feature>
<keyword evidence="2" id="KW-0812">Transmembrane</keyword>
<keyword evidence="5" id="KW-1185">Reference proteome</keyword>
<comment type="caution">
    <text evidence="4">The sequence shown here is derived from an EMBL/GenBank/DDBJ whole genome shotgun (WGS) entry which is preliminary data.</text>
</comment>
<keyword evidence="2" id="KW-0472">Membrane</keyword>
<evidence type="ECO:0000256" key="2">
    <source>
        <dbReference type="SAM" id="Phobius"/>
    </source>
</evidence>
<feature type="transmembrane region" description="Helical" evidence="2">
    <location>
        <begin position="20"/>
        <end position="44"/>
    </location>
</feature>
<proteinExistence type="predicted"/>
<feature type="compositionally biased region" description="Polar residues" evidence="1">
    <location>
        <begin position="328"/>
        <end position="337"/>
    </location>
</feature>
<feature type="transmembrane region" description="Helical" evidence="2">
    <location>
        <begin position="176"/>
        <end position="198"/>
    </location>
</feature>
<feature type="domain" description="Rhodopsin" evidence="3">
    <location>
        <begin position="42"/>
        <end position="274"/>
    </location>
</feature>